<geneLocation type="plasmid" evidence="2 3">
    <name>pLLRS-1</name>
</geneLocation>
<gene>
    <name evidence="2" type="ORF">GO998_22285</name>
</gene>
<name>A0ABX7ZLR9_9RALS</name>
<keyword evidence="1" id="KW-0812">Transmembrane</keyword>
<organism evidence="2 3">
    <name type="scientific">Ralstonia syzygii</name>
    <dbReference type="NCBI Taxonomy" id="28097"/>
    <lineage>
        <taxon>Bacteria</taxon>
        <taxon>Pseudomonadati</taxon>
        <taxon>Pseudomonadota</taxon>
        <taxon>Betaproteobacteria</taxon>
        <taxon>Burkholderiales</taxon>
        <taxon>Burkholderiaceae</taxon>
        <taxon>Ralstonia</taxon>
        <taxon>Ralstonia solanacearum species complex</taxon>
    </lineage>
</organism>
<keyword evidence="3" id="KW-1185">Reference proteome</keyword>
<keyword evidence="1" id="KW-0472">Membrane</keyword>
<feature type="transmembrane region" description="Helical" evidence="1">
    <location>
        <begin position="121"/>
        <end position="141"/>
    </location>
</feature>
<evidence type="ECO:0000256" key="1">
    <source>
        <dbReference type="SAM" id="Phobius"/>
    </source>
</evidence>
<dbReference type="RefSeq" id="WP_134928377.1">
    <property type="nucleotide sequence ID" value="NZ_CP046730.1"/>
</dbReference>
<evidence type="ECO:0000313" key="2">
    <source>
        <dbReference type="EMBL" id="QUP56422.1"/>
    </source>
</evidence>
<sequence>MSGKWIAIPAVSAQAHPLYGVRGWLLAVLWLNTLPVLTSAMSVIAPMMYGGWKAASVTSFVALTWAVLSLGLVAVAFLRLRWFPVVLFAYGLLQVPLAVMMGAGVIVWIARFATWSPIELVTAPLFLLQVLGPIVTMAYAARSRSVRVTYRHQVREDDPAAAPAALDLPQPSATLTDALGHARERAALRRVAMELSSGMLDTETWMQVTRDHAVASDSERTSAYVHARMAVLCPRVPAQSLRQPTLASGLGALLVSLVATAALVAGVMAILFLVPSGAVEGIGAPILVALLLSWLGGLFLGARFLQRTA</sequence>
<keyword evidence="2" id="KW-0614">Plasmid</keyword>
<dbReference type="Proteomes" id="UP000677898">
    <property type="component" value="Plasmid pLLRS-1"/>
</dbReference>
<reference evidence="2 3" key="1">
    <citation type="journal article" date="2021" name="Phytopathology">
        <title>Complete genome sequence of Ralstonia syzygii subsp. indonesiensis strain LLRS-1, isolated from wilted tobacco in China.</title>
        <authorList>
            <person name="Lu C.H."/>
            <person name="Li J.Y."/>
            <person name="Mi M.G."/>
            <person name="Lin Z.L."/>
            <person name="Jiang N."/>
            <person name="Gai X."/>
            <person name="Ma J.H."/>
            <person name="Lei L.P."/>
            <person name="Xia Z.Y."/>
        </authorList>
    </citation>
    <scope>NUCLEOTIDE SEQUENCE [LARGE SCALE GENOMIC DNA]</scope>
    <source>
        <strain evidence="2 3">LLRS-1</strain>
    </source>
</reference>
<feature type="transmembrane region" description="Helical" evidence="1">
    <location>
        <begin position="85"/>
        <end position="109"/>
    </location>
</feature>
<evidence type="ECO:0008006" key="4">
    <source>
        <dbReference type="Google" id="ProtNLM"/>
    </source>
</evidence>
<keyword evidence="1" id="KW-1133">Transmembrane helix</keyword>
<evidence type="ECO:0000313" key="3">
    <source>
        <dbReference type="Proteomes" id="UP000677898"/>
    </source>
</evidence>
<protein>
    <recommendedName>
        <fullName evidence="4">Transmembrane protein</fullName>
    </recommendedName>
</protein>
<feature type="transmembrane region" description="Helical" evidence="1">
    <location>
        <begin position="55"/>
        <end position="78"/>
    </location>
</feature>
<proteinExistence type="predicted"/>
<accession>A0ABX7ZLR9</accession>
<dbReference type="EMBL" id="CP046730">
    <property type="protein sequence ID" value="QUP56422.1"/>
    <property type="molecule type" value="Genomic_DNA"/>
</dbReference>
<feature type="transmembrane region" description="Helical" evidence="1">
    <location>
        <begin position="250"/>
        <end position="274"/>
    </location>
</feature>
<feature type="transmembrane region" description="Helical" evidence="1">
    <location>
        <begin position="24"/>
        <end position="49"/>
    </location>
</feature>
<feature type="transmembrane region" description="Helical" evidence="1">
    <location>
        <begin position="286"/>
        <end position="305"/>
    </location>
</feature>